<reference evidence="3 4" key="1">
    <citation type="submission" date="2018-08" db="EMBL/GenBank/DDBJ databases">
        <title>A genome reference for cultivated species of the human gut microbiota.</title>
        <authorList>
            <person name="Zou Y."/>
            <person name="Xue W."/>
            <person name="Luo G."/>
        </authorList>
    </citation>
    <scope>NUCLEOTIDE SEQUENCE [LARGE SCALE GENOMIC DNA]</scope>
    <source>
        <strain evidence="3 4">TF01-20-2</strain>
    </source>
</reference>
<keyword evidence="1" id="KW-0175">Coiled coil</keyword>
<feature type="region of interest" description="Disordered" evidence="2">
    <location>
        <begin position="79"/>
        <end position="98"/>
    </location>
</feature>
<protein>
    <submittedName>
        <fullName evidence="3">Uncharacterized protein</fullName>
    </submittedName>
</protein>
<feature type="coiled-coil region" evidence="1">
    <location>
        <begin position="16"/>
        <end position="43"/>
    </location>
</feature>
<feature type="compositionally biased region" description="Basic residues" evidence="2">
    <location>
        <begin position="87"/>
        <end position="98"/>
    </location>
</feature>
<dbReference type="EMBL" id="QSSX01000012">
    <property type="protein sequence ID" value="RGM23548.1"/>
    <property type="molecule type" value="Genomic_DNA"/>
</dbReference>
<dbReference type="Proteomes" id="UP000260808">
    <property type="component" value="Unassembled WGS sequence"/>
</dbReference>
<evidence type="ECO:0000313" key="4">
    <source>
        <dbReference type="Proteomes" id="UP000260808"/>
    </source>
</evidence>
<gene>
    <name evidence="3" type="ORF">DXC31_06595</name>
</gene>
<proteinExistence type="predicted"/>
<sequence>METNDNKYSKKEVRKMNIQEAIVEFAKREREEAEKAKENERNIASIDPESYIAKEIKYQTTLLHAISEEVYQIKKAIEKNEEQSPSSRKKFFIFKSKR</sequence>
<evidence type="ECO:0000256" key="2">
    <source>
        <dbReference type="SAM" id="MobiDB-lite"/>
    </source>
</evidence>
<dbReference type="AlphaFoldDB" id="A0A3E4V7X7"/>
<accession>A0A3E4V7X7</accession>
<comment type="caution">
    <text evidence="3">The sequence shown here is derived from an EMBL/GenBank/DDBJ whole genome shotgun (WGS) entry which is preliminary data.</text>
</comment>
<organism evidence="3 4">
    <name type="scientific">Mediterraneibacter gnavus</name>
    <name type="common">Ruminococcus gnavus</name>
    <dbReference type="NCBI Taxonomy" id="33038"/>
    <lineage>
        <taxon>Bacteria</taxon>
        <taxon>Bacillati</taxon>
        <taxon>Bacillota</taxon>
        <taxon>Clostridia</taxon>
        <taxon>Lachnospirales</taxon>
        <taxon>Lachnospiraceae</taxon>
        <taxon>Mediterraneibacter</taxon>
    </lineage>
</organism>
<name>A0A3E4V7X7_MEDGN</name>
<evidence type="ECO:0000256" key="1">
    <source>
        <dbReference type="SAM" id="Coils"/>
    </source>
</evidence>
<evidence type="ECO:0000313" key="3">
    <source>
        <dbReference type="EMBL" id="RGM23548.1"/>
    </source>
</evidence>